<evidence type="ECO:0000313" key="1">
    <source>
        <dbReference type="EMBL" id="VVD89717.1"/>
    </source>
</evidence>
<organism evidence="1 2">
    <name type="scientific">Pandoraea terrigena</name>
    <dbReference type="NCBI Taxonomy" id="2508292"/>
    <lineage>
        <taxon>Bacteria</taxon>
        <taxon>Pseudomonadati</taxon>
        <taxon>Pseudomonadota</taxon>
        <taxon>Betaproteobacteria</taxon>
        <taxon>Burkholderiales</taxon>
        <taxon>Burkholderiaceae</taxon>
        <taxon>Pandoraea</taxon>
    </lineage>
</organism>
<keyword evidence="2" id="KW-1185">Reference proteome</keyword>
<reference evidence="1 2" key="1">
    <citation type="submission" date="2019-08" db="EMBL/GenBank/DDBJ databases">
        <authorList>
            <person name="Peeters C."/>
        </authorList>
    </citation>
    <scope>NUCLEOTIDE SEQUENCE [LARGE SCALE GENOMIC DNA]</scope>
    <source>
        <strain evidence="1 2">LMG 31013</strain>
    </source>
</reference>
<sequence length="73" mass="7929">MTSYFPAGPLVHASVDRLNTLSERILALAMCSTTDAGKEIPHRFLLAIFEELGEMAGELVSECHRLKTSLPAA</sequence>
<dbReference type="AlphaFoldDB" id="A0A5E4TPI2"/>
<name>A0A5E4TPI2_9BURK</name>
<accession>A0A5E4TPI2</accession>
<evidence type="ECO:0000313" key="2">
    <source>
        <dbReference type="Proteomes" id="UP000334380"/>
    </source>
</evidence>
<dbReference type="EMBL" id="CABPRU010000003">
    <property type="protein sequence ID" value="VVD89717.1"/>
    <property type="molecule type" value="Genomic_DNA"/>
</dbReference>
<proteinExistence type="predicted"/>
<protein>
    <submittedName>
        <fullName evidence="1">Uncharacterized protein</fullName>
    </submittedName>
</protein>
<gene>
    <name evidence="1" type="ORF">PTE31013_01565</name>
</gene>
<dbReference type="Proteomes" id="UP000334380">
    <property type="component" value="Unassembled WGS sequence"/>
</dbReference>